<dbReference type="EMBL" id="AP022871">
    <property type="protein sequence ID" value="BCB89544.1"/>
    <property type="molecule type" value="Genomic_DNA"/>
</dbReference>
<dbReference type="RefSeq" id="WP_173161462.1">
    <property type="nucleotide sequence ID" value="NZ_AP022871.1"/>
</dbReference>
<dbReference type="SUPFAM" id="SSF51905">
    <property type="entry name" value="FAD/NAD(P)-binding domain"/>
    <property type="match status" value="1"/>
</dbReference>
<dbReference type="Proteomes" id="UP000503011">
    <property type="component" value="Chromosome"/>
</dbReference>
<dbReference type="InterPro" id="IPR036188">
    <property type="entry name" value="FAD/NAD-bd_sf"/>
</dbReference>
<dbReference type="Gene3D" id="3.50.50.60">
    <property type="entry name" value="FAD/NAD(P)-binding domain"/>
    <property type="match status" value="1"/>
</dbReference>
<dbReference type="Pfam" id="PF05834">
    <property type="entry name" value="Lycopene_cycl"/>
    <property type="match status" value="1"/>
</dbReference>
<reference evidence="1 2" key="1">
    <citation type="submission" date="2020-03" db="EMBL/GenBank/DDBJ databases">
        <title>Whole genome shotgun sequence of Phytohabitans suffuscus NBRC 105367.</title>
        <authorList>
            <person name="Komaki H."/>
            <person name="Tamura T."/>
        </authorList>
    </citation>
    <scope>NUCLEOTIDE SEQUENCE [LARGE SCALE GENOMIC DNA]</scope>
    <source>
        <strain evidence="1 2">NBRC 105367</strain>
    </source>
</reference>
<dbReference type="AlphaFoldDB" id="A0A6F8YTV8"/>
<accession>A0A6F8YTV8</accession>
<dbReference type="KEGG" id="psuu:Psuf_068570"/>
<evidence type="ECO:0000313" key="1">
    <source>
        <dbReference type="EMBL" id="BCB89544.1"/>
    </source>
</evidence>
<sequence length="387" mass="42147">MAAPELDAVIAGGGLSGLSLAAHLAAGPWRDRTVLMVDDETPAREPASGWGYWTGGAGLLDAAAVRSYTRVRVFAGGAGGVVPLGSYRYRVLRRTDLQRLVRSVMGGCPGFAFRHGRVESVRTRDGQAEVVVDGRAYRASWAFDSVTPPPPGPPPDGHLAFAGWEVRCAEPRWDPDTPVLFDFRVPQAGRSRFAYILPAEPDRALVELTEFTGRHTTPSTVDDLRAALAAYLRPTGRYEILRVESAVLPLRAAPAPRRSGHVLRIGARGGLLKATTGYGYQRIQRDSAAVAASLARHGHPFALPRARRRHRLLDAILLEVLDRDPAQLELAFRQLFLAGPAERVLRFLDERTRLVDEVRLAATLPPGPYLRATPAVLAALPPRDLRP</sequence>
<organism evidence="1 2">
    <name type="scientific">Phytohabitans suffuscus</name>
    <dbReference type="NCBI Taxonomy" id="624315"/>
    <lineage>
        <taxon>Bacteria</taxon>
        <taxon>Bacillati</taxon>
        <taxon>Actinomycetota</taxon>
        <taxon>Actinomycetes</taxon>
        <taxon>Micromonosporales</taxon>
        <taxon>Micromonosporaceae</taxon>
    </lineage>
</organism>
<name>A0A6F8YTV8_9ACTN</name>
<protein>
    <submittedName>
        <fullName evidence="1">Lycopene cyclase</fullName>
    </submittedName>
</protein>
<reference evidence="1 2" key="2">
    <citation type="submission" date="2020-03" db="EMBL/GenBank/DDBJ databases">
        <authorList>
            <person name="Ichikawa N."/>
            <person name="Kimura A."/>
            <person name="Kitahashi Y."/>
            <person name="Uohara A."/>
        </authorList>
    </citation>
    <scope>NUCLEOTIDE SEQUENCE [LARGE SCALE GENOMIC DNA]</scope>
    <source>
        <strain evidence="1 2">NBRC 105367</strain>
    </source>
</reference>
<proteinExistence type="predicted"/>
<evidence type="ECO:0000313" key="2">
    <source>
        <dbReference type="Proteomes" id="UP000503011"/>
    </source>
</evidence>
<gene>
    <name evidence="1" type="ORF">Psuf_068570</name>
</gene>
<keyword evidence="2" id="KW-1185">Reference proteome</keyword>